<name>A0A7R7ZRN0_ASPCH</name>
<feature type="compositionally biased region" description="Polar residues" evidence="1">
    <location>
        <begin position="428"/>
        <end position="451"/>
    </location>
</feature>
<feature type="region of interest" description="Disordered" evidence="1">
    <location>
        <begin position="964"/>
        <end position="987"/>
    </location>
</feature>
<dbReference type="AlphaFoldDB" id="A0A7R7ZRN0"/>
<dbReference type="PANTHER" id="PTHR35140:SF1">
    <property type="entry name" value="MITOTIC CHECK POINT PROTEIN BFA1"/>
    <property type="match status" value="1"/>
</dbReference>
<feature type="region of interest" description="Disordered" evidence="1">
    <location>
        <begin position="220"/>
        <end position="249"/>
    </location>
</feature>
<evidence type="ECO:0000256" key="1">
    <source>
        <dbReference type="SAM" id="MobiDB-lite"/>
    </source>
</evidence>
<evidence type="ECO:0008006" key="4">
    <source>
        <dbReference type="Google" id="ProtNLM"/>
    </source>
</evidence>
<reference evidence="2" key="2">
    <citation type="submission" date="2021-02" db="EMBL/GenBank/DDBJ databases">
        <title>Aspergillus chevalieri M1 genome sequence.</title>
        <authorList>
            <person name="Kadooka C."/>
            <person name="Mori K."/>
            <person name="Futagami T."/>
        </authorList>
    </citation>
    <scope>NUCLEOTIDE SEQUENCE</scope>
    <source>
        <strain evidence="2">M1</strain>
    </source>
</reference>
<feature type="compositionally biased region" description="Low complexity" evidence="1">
    <location>
        <begin position="294"/>
        <end position="308"/>
    </location>
</feature>
<reference evidence="2" key="1">
    <citation type="submission" date="2021-01" db="EMBL/GenBank/DDBJ databases">
        <authorList>
            <consortium name="Aspergillus chevalieri M1 genome sequencing consortium"/>
            <person name="Kazuki M."/>
            <person name="Futagami T."/>
        </authorList>
    </citation>
    <scope>NUCLEOTIDE SEQUENCE</scope>
    <source>
        <strain evidence="2">M1</strain>
    </source>
</reference>
<keyword evidence="3" id="KW-1185">Reference proteome</keyword>
<dbReference type="KEGG" id="ache:ACHE_60745A"/>
<dbReference type="EMBL" id="AP024421">
    <property type="protein sequence ID" value="BCR90859.1"/>
    <property type="molecule type" value="Genomic_DNA"/>
</dbReference>
<dbReference type="InterPro" id="IPR034586">
    <property type="entry name" value="Bfa1/Byr4"/>
</dbReference>
<feature type="compositionally biased region" description="Acidic residues" evidence="1">
    <location>
        <begin position="906"/>
        <end position="918"/>
    </location>
</feature>
<dbReference type="GO" id="GO:0031578">
    <property type="term" value="P:mitotic spindle orientation checkpoint signaling"/>
    <property type="evidence" value="ECO:0007669"/>
    <property type="project" value="TreeGrafter"/>
</dbReference>
<feature type="region of interest" description="Disordered" evidence="1">
    <location>
        <begin position="597"/>
        <end position="666"/>
    </location>
</feature>
<gene>
    <name evidence="2" type="ORF">ACHE_60745A</name>
</gene>
<dbReference type="GO" id="GO:0005096">
    <property type="term" value="F:GTPase activator activity"/>
    <property type="evidence" value="ECO:0007669"/>
    <property type="project" value="InterPro"/>
</dbReference>
<feature type="compositionally biased region" description="Polar residues" evidence="1">
    <location>
        <begin position="600"/>
        <end position="613"/>
    </location>
</feature>
<organism evidence="2 3">
    <name type="scientific">Aspergillus chevalieri</name>
    <name type="common">Eurotium chevalieri</name>
    <dbReference type="NCBI Taxonomy" id="182096"/>
    <lineage>
        <taxon>Eukaryota</taxon>
        <taxon>Fungi</taxon>
        <taxon>Dikarya</taxon>
        <taxon>Ascomycota</taxon>
        <taxon>Pezizomycotina</taxon>
        <taxon>Eurotiomycetes</taxon>
        <taxon>Eurotiomycetidae</taxon>
        <taxon>Eurotiales</taxon>
        <taxon>Aspergillaceae</taxon>
        <taxon>Aspergillus</taxon>
        <taxon>Aspergillus subgen. Aspergillus</taxon>
    </lineage>
</organism>
<feature type="region of interest" description="Disordered" evidence="1">
    <location>
        <begin position="870"/>
        <end position="918"/>
    </location>
</feature>
<dbReference type="GeneID" id="66985217"/>
<evidence type="ECO:0000313" key="3">
    <source>
        <dbReference type="Proteomes" id="UP000637239"/>
    </source>
</evidence>
<feature type="region of interest" description="Disordered" evidence="1">
    <location>
        <begin position="45"/>
        <end position="77"/>
    </location>
</feature>
<accession>A0A7R7ZRN0</accession>
<feature type="compositionally biased region" description="Polar residues" evidence="1">
    <location>
        <begin position="403"/>
        <end position="413"/>
    </location>
</feature>
<feature type="compositionally biased region" description="Basic residues" evidence="1">
    <location>
        <begin position="977"/>
        <end position="987"/>
    </location>
</feature>
<evidence type="ECO:0000313" key="2">
    <source>
        <dbReference type="EMBL" id="BCR90859.1"/>
    </source>
</evidence>
<feature type="compositionally biased region" description="Basic and acidic residues" evidence="1">
    <location>
        <begin position="238"/>
        <end position="249"/>
    </location>
</feature>
<dbReference type="GO" id="GO:0044732">
    <property type="term" value="C:mitotic spindle pole body"/>
    <property type="evidence" value="ECO:0007669"/>
    <property type="project" value="TreeGrafter"/>
</dbReference>
<feature type="region of interest" description="Disordered" evidence="1">
    <location>
        <begin position="285"/>
        <end position="325"/>
    </location>
</feature>
<dbReference type="Proteomes" id="UP000637239">
    <property type="component" value="Chromosome 6"/>
</dbReference>
<dbReference type="PANTHER" id="PTHR35140">
    <property type="entry name" value="MITOTIC CHECK POINT PROTEIN BFA1"/>
    <property type="match status" value="1"/>
</dbReference>
<feature type="region of interest" description="Disordered" evidence="1">
    <location>
        <begin position="681"/>
        <end position="710"/>
    </location>
</feature>
<sequence>MEPLTLQLRHDNEETIECWDDDGDLQWHEDIQFRTASSATSVTSCSIRRSEHRDSISSRRSAKSDLESNAGGDDDWQVQLLENDDYATDDAIASAQSAGIPLPANVPKSALIGGTIKRLGRKKPRKNFADDWSEDVEFPDSEYTLKLKDPKERDFPEILRQVNSTATSPEKCSAPPSWDNDISGRLHSALAGLAGHRDDGDVADFQDVPTIKLPKIRTPRRATPVNNDTYETENEVENLDHDFELPPDDLPIRLDSQKFNANSSSQFPEDLDLDWSEGSIGVRLGGTARDRRSNPSSSVSIASPSLSSCLTGESEDDNLDGLVIPDEPLDLETSLRKLQGSSTAAQPHSGFIQNGHELMEADDFFCGIEIEGGDIFTSNASLNPNVKCKAECLGNPARRSATTIQFTNTSASPKTRIPRLSGHDRSHSTCLETVSESGAPLSNFQRSQQSRLGGHLSHSSLSSLPAPGSMLTSPTSQPAGRRLVGTRVSKDSLLAARAPAGKQSLRAKRSMPAMRGMYQNAIVPSSQGTVSHQDTKGQWFKMPVDRMNTNRRAQAPFIPAGASENQSHHITVKNHRHARSSNDVPCPRGSVSRLARLNRTDSVGNNSSSNADSETIAAKRTVTKPARRQNFGDGTELELFDDLPTSSSTESRFIKHASGRGAPRSLRSRLGQSQNMLFQKETPQSPTPVTALKTPDSTPRFARDTNASRNAREQRIASMNMKDRETSLLPSLGANWKAQSISCVSSNSSATLRNKKRRSVLPGNKPHLIKPMGMGVQGAKSMNGMRYNPITFRWEGNENLVQDFDNISPISPKPAPALITNVSAMQNVQVVGGMVFDPQRMCWLKLAPLQPGGNGLVAIQDEDDVFAGLDDLDDKGWSDDPGGRTSGAPDDLGPVASGDDRSGGESSDEWPITEEFDVGPEFVKRQRAEEEKWRRKVDKWVGLERRKLDDGWRWAIRDLVKSNGPFEADQFDDTGASHRRWQRRMGE</sequence>
<feature type="region of interest" description="Disordered" evidence="1">
    <location>
        <begin position="403"/>
        <end position="508"/>
    </location>
</feature>
<protein>
    <recommendedName>
        <fullName evidence="4">Cytokinesis regulator</fullName>
    </recommendedName>
</protein>
<feature type="compositionally biased region" description="Basic and acidic residues" evidence="1">
    <location>
        <begin position="48"/>
        <end position="66"/>
    </location>
</feature>
<feature type="compositionally biased region" description="Low complexity" evidence="1">
    <location>
        <begin position="452"/>
        <end position="464"/>
    </location>
</feature>
<dbReference type="RefSeq" id="XP_043139381.1">
    <property type="nucleotide sequence ID" value="XM_043281953.1"/>
</dbReference>
<dbReference type="GO" id="GO:1990334">
    <property type="term" value="C:Bfa1-Bub2 complex"/>
    <property type="evidence" value="ECO:0007669"/>
    <property type="project" value="InterPro"/>
</dbReference>
<proteinExistence type="predicted"/>